<keyword evidence="4" id="KW-1185">Reference proteome</keyword>
<dbReference type="SUPFAM" id="SSF56935">
    <property type="entry name" value="Porins"/>
    <property type="match status" value="1"/>
</dbReference>
<dbReference type="OrthoDB" id="7398962at2"/>
<dbReference type="AlphaFoldDB" id="A0A1T4TA61"/>
<keyword evidence="2" id="KW-0732">Signal</keyword>
<evidence type="ECO:0000256" key="1">
    <source>
        <dbReference type="SAM" id="MobiDB-lite"/>
    </source>
</evidence>
<accession>A0A1T4TA61</accession>
<reference evidence="4" key="1">
    <citation type="submission" date="2017-02" db="EMBL/GenBank/DDBJ databases">
        <authorList>
            <person name="Varghese N."/>
            <person name="Submissions S."/>
        </authorList>
    </citation>
    <scope>NUCLEOTIDE SEQUENCE [LARGE SCALE GENOMIC DNA]</scope>
    <source>
        <strain evidence="4">ATCC 27094</strain>
    </source>
</reference>
<evidence type="ECO:0000313" key="4">
    <source>
        <dbReference type="Proteomes" id="UP000190092"/>
    </source>
</evidence>
<dbReference type="InterPro" id="IPR018759">
    <property type="entry name" value="BBP2_2"/>
</dbReference>
<dbReference type="Pfam" id="PF10082">
    <property type="entry name" value="BBP2_2"/>
    <property type="match status" value="1"/>
</dbReference>
<feature type="signal peptide" evidence="2">
    <location>
        <begin position="1"/>
        <end position="46"/>
    </location>
</feature>
<sequence>MLHQGSSEPRLSNVPQAIPLVTMSPCFCTWLTAVLLGATCAGNAFAQVPSGTTSQIPAEQRVAPPPGQDNLTPKERAAENYNAQGMRVGSFLMFPSLELNEVFDDNIFAAPSSSGKTGSFIQIIKPSIELRSQWSQHMLNMYARGAFAFYSAAASQNYQDVATGADGRFDITKGSNAYGGLSYSHNHEALGTPNSPIGVFQISQYNQYSANAGYYQEFGRFRTRLDGRMDAYDYNNNGQGPAQGVIINTDRNRIELRESLRLGYEFLPGYEIWTRGDLNQRRYANNPDSSGLFRNSSGFDIVGGFAVAVSTITSFEVFAGYVQQDYVDPAFSNIRAPTFGLTGYWSPTRELLVKPYVRRTIDDSSLTTASAYLNTSGGLDVNYNFRPNIRLDGHADYSIADYQTVAGAAGRYDQYFTIRGGVVYSPTPNFFVGPTYQFVHRTSNQVGLSYDDNQVLLRLGAQL</sequence>
<dbReference type="EMBL" id="FUWJ01000014">
    <property type="protein sequence ID" value="SKA37267.1"/>
    <property type="molecule type" value="Genomic_DNA"/>
</dbReference>
<evidence type="ECO:0008006" key="5">
    <source>
        <dbReference type="Google" id="ProtNLM"/>
    </source>
</evidence>
<dbReference type="STRING" id="225324.SAMN02745126_05922"/>
<feature type="region of interest" description="Disordered" evidence="1">
    <location>
        <begin position="52"/>
        <end position="73"/>
    </location>
</feature>
<protein>
    <recommendedName>
        <fullName evidence="5">Beta-barrel porin 2</fullName>
    </recommendedName>
</protein>
<feature type="chain" id="PRO_5012888323" description="Beta-barrel porin 2" evidence="2">
    <location>
        <begin position="47"/>
        <end position="463"/>
    </location>
</feature>
<evidence type="ECO:0000313" key="3">
    <source>
        <dbReference type="EMBL" id="SKA37267.1"/>
    </source>
</evidence>
<gene>
    <name evidence="3" type="ORF">SAMN02745126_05922</name>
</gene>
<dbReference type="RefSeq" id="WP_085937654.1">
    <property type="nucleotide sequence ID" value="NZ_FUWJ01000014.1"/>
</dbReference>
<proteinExistence type="predicted"/>
<dbReference type="Proteomes" id="UP000190092">
    <property type="component" value="Unassembled WGS sequence"/>
</dbReference>
<organism evidence="3 4">
    <name type="scientific">Enhydrobacter aerosaccus</name>
    <dbReference type="NCBI Taxonomy" id="225324"/>
    <lineage>
        <taxon>Bacteria</taxon>
        <taxon>Pseudomonadati</taxon>
        <taxon>Pseudomonadota</taxon>
        <taxon>Alphaproteobacteria</taxon>
        <taxon>Hyphomicrobiales</taxon>
        <taxon>Enhydrobacter</taxon>
    </lineage>
</organism>
<evidence type="ECO:0000256" key="2">
    <source>
        <dbReference type="SAM" id="SignalP"/>
    </source>
</evidence>
<name>A0A1T4TA61_9HYPH</name>